<sequence>MKLTVCLVAYGKEFTQTESFKRLDNLSSSIKRSLNLIVFDNGRREVTEYKIPEGFSSVSYYFNNEMIERGTRIAYQYAFDNMTDSWLMLLDDDTAITDNYILKVLKEISNTQVDALCPLIFDGQVQLSPTDSDTVKSLNFPKESGIYSKNITGISSGLVLSKQFMLEIGGFTREFPLDYLDHWVFWQLRDRKKKIKVIDEIVQHQLSVQRLTELSENRFYSIFSSEYLFYKKYVPEALYQIRKKYVKMIIVGFLKKNQGIRWRVLLKIIFNRQ</sequence>
<dbReference type="GO" id="GO:0016757">
    <property type="term" value="F:glycosyltransferase activity"/>
    <property type="evidence" value="ECO:0007669"/>
    <property type="project" value="UniProtKB-KW"/>
</dbReference>
<keyword evidence="2" id="KW-0808">Transferase</keyword>
<proteinExistence type="predicted"/>
<evidence type="ECO:0000313" key="2">
    <source>
        <dbReference type="EMBL" id="KSU24946.1"/>
    </source>
</evidence>
<evidence type="ECO:0000259" key="1">
    <source>
        <dbReference type="Pfam" id="PF00535"/>
    </source>
</evidence>
<dbReference type="EMBL" id="LKLW01000145">
    <property type="protein sequence ID" value="KSU24946.1"/>
    <property type="molecule type" value="Genomic_DNA"/>
</dbReference>
<dbReference type="InterPro" id="IPR029044">
    <property type="entry name" value="Nucleotide-diphossugar_trans"/>
</dbReference>
<dbReference type="SUPFAM" id="SSF53448">
    <property type="entry name" value="Nucleotide-diphospho-sugar transferases"/>
    <property type="match status" value="1"/>
</dbReference>
<name>A0A0V8E9K1_LACLL</name>
<keyword evidence="2" id="KW-0328">Glycosyltransferase</keyword>
<reference evidence="3" key="1">
    <citation type="submission" date="2015-10" db="EMBL/GenBank/DDBJ databases">
        <title>Draft Genome Sequences of 11 Lactococcus lactis subspecies cremoris strains.</title>
        <authorList>
            <person name="Wels M."/>
            <person name="Backus L."/>
            <person name="Boekhorst J."/>
            <person name="Dijkstra A."/>
            <person name="Beerthuizen M."/>
            <person name="Kelly W."/>
            <person name="Siezen R."/>
            <person name="Bachmann H."/>
            <person name="Van Hijum S."/>
        </authorList>
    </citation>
    <scope>NUCLEOTIDE SEQUENCE [LARGE SCALE GENOMIC DNA]</scope>
    <source>
        <strain evidence="3">N42</strain>
    </source>
</reference>
<dbReference type="PATRIC" id="fig|1360.110.peg.1151"/>
<comment type="caution">
    <text evidence="2">The sequence shown here is derived from an EMBL/GenBank/DDBJ whole genome shotgun (WGS) entry which is preliminary data.</text>
</comment>
<dbReference type="Pfam" id="PF00535">
    <property type="entry name" value="Glycos_transf_2"/>
    <property type="match status" value="1"/>
</dbReference>
<dbReference type="InterPro" id="IPR001173">
    <property type="entry name" value="Glyco_trans_2-like"/>
</dbReference>
<dbReference type="Gene3D" id="3.90.550.10">
    <property type="entry name" value="Spore Coat Polysaccharide Biosynthesis Protein SpsA, Chain A"/>
    <property type="match status" value="1"/>
</dbReference>
<dbReference type="Proteomes" id="UP000052991">
    <property type="component" value="Unassembled WGS sequence"/>
</dbReference>
<organism evidence="2 3">
    <name type="scientific">Lactococcus lactis subsp. lactis</name>
    <name type="common">Streptococcus lactis</name>
    <dbReference type="NCBI Taxonomy" id="1360"/>
    <lineage>
        <taxon>Bacteria</taxon>
        <taxon>Bacillati</taxon>
        <taxon>Bacillota</taxon>
        <taxon>Bacilli</taxon>
        <taxon>Lactobacillales</taxon>
        <taxon>Streptococcaceae</taxon>
        <taxon>Lactococcus</taxon>
    </lineage>
</organism>
<evidence type="ECO:0000313" key="3">
    <source>
        <dbReference type="Proteomes" id="UP000052991"/>
    </source>
</evidence>
<dbReference type="AlphaFoldDB" id="A0A0V8E9K1"/>
<gene>
    <name evidence="2" type="ORF">N42_2165</name>
</gene>
<accession>A0A0V8E9K1</accession>
<dbReference type="RefSeq" id="WP_047686315.1">
    <property type="nucleotide sequence ID" value="NZ_JABRBQ010000003.1"/>
</dbReference>
<protein>
    <submittedName>
        <fullName evidence="2">Dolichol-phosphate mannosyltransferase in lipid-linked oligosaccharide synthesis cluster</fullName>
    </submittedName>
</protein>
<feature type="domain" description="Glycosyltransferase 2-like" evidence="1">
    <location>
        <begin position="30"/>
        <end position="130"/>
    </location>
</feature>